<proteinExistence type="predicted"/>
<dbReference type="InterPro" id="IPR044870">
    <property type="entry name" value="BMC_CP"/>
</dbReference>
<evidence type="ECO:0000313" key="4">
    <source>
        <dbReference type="EMBL" id="PKU24078.1"/>
    </source>
</evidence>
<evidence type="ECO:0000313" key="5">
    <source>
        <dbReference type="Proteomes" id="UP000233293"/>
    </source>
</evidence>
<name>A0A2N3PUM1_9PROT</name>
<reference evidence="5" key="1">
    <citation type="submission" date="2017-12" db="EMBL/GenBank/DDBJ databases">
        <title>Draft genome sequence of Telmatospirillum siberiense 26-4b1T, an acidotolerant peatland alphaproteobacterium potentially involved in sulfur cycling.</title>
        <authorList>
            <person name="Hausmann B."/>
            <person name="Pjevac P."/>
            <person name="Schreck K."/>
            <person name="Herbold C.W."/>
            <person name="Daims H."/>
            <person name="Wagner M."/>
            <person name="Pester M."/>
            <person name="Loy A."/>
        </authorList>
    </citation>
    <scope>NUCLEOTIDE SEQUENCE [LARGE SCALE GENOMIC DNA]</scope>
    <source>
        <strain evidence="5">26-4b1</strain>
    </source>
</reference>
<feature type="domain" description="BMC circularly permuted" evidence="3">
    <location>
        <begin position="106"/>
        <end position="205"/>
    </location>
</feature>
<dbReference type="InterPro" id="IPR037233">
    <property type="entry name" value="CcmK-like_sf"/>
</dbReference>
<protein>
    <recommendedName>
        <fullName evidence="3">BMC circularly permuted domain-containing protein</fullName>
    </recommendedName>
</protein>
<dbReference type="RefSeq" id="WP_101251109.1">
    <property type="nucleotide sequence ID" value="NZ_PIUM01000014.1"/>
</dbReference>
<dbReference type="PROSITE" id="PS51931">
    <property type="entry name" value="BMC_CP"/>
    <property type="match status" value="2"/>
</dbReference>
<dbReference type="EMBL" id="PIUM01000014">
    <property type="protein sequence ID" value="PKU24078.1"/>
    <property type="molecule type" value="Genomic_DNA"/>
</dbReference>
<comment type="caution">
    <text evidence="4">The sequence shown here is derived from an EMBL/GenBank/DDBJ whole genome shotgun (WGS) entry which is preliminary data.</text>
</comment>
<dbReference type="Pfam" id="PF00936">
    <property type="entry name" value="BMC"/>
    <property type="match status" value="1"/>
</dbReference>
<comment type="subcellular location">
    <subcellularLocation>
        <location evidence="1">Bacterial microcompartment</location>
    </subcellularLocation>
</comment>
<dbReference type="GO" id="GO:0031469">
    <property type="term" value="C:bacterial microcompartment"/>
    <property type="evidence" value="ECO:0007669"/>
    <property type="project" value="UniProtKB-SubCell"/>
</dbReference>
<dbReference type="Gene3D" id="3.30.70.1710">
    <property type="match status" value="2"/>
</dbReference>
<dbReference type="SUPFAM" id="SSF143414">
    <property type="entry name" value="CcmK-like"/>
    <property type="match status" value="1"/>
</dbReference>
<keyword evidence="5" id="KW-1185">Reference proteome</keyword>
<keyword evidence="2" id="KW-1283">Bacterial microcompartment</keyword>
<evidence type="ECO:0000256" key="2">
    <source>
        <dbReference type="ARBA" id="ARBA00024446"/>
    </source>
</evidence>
<feature type="domain" description="BMC circularly permuted" evidence="3">
    <location>
        <begin position="3"/>
        <end position="105"/>
    </location>
</feature>
<dbReference type="CDD" id="cd07052">
    <property type="entry name" value="BMC_like_1_repeat2"/>
    <property type="match status" value="1"/>
</dbReference>
<dbReference type="Proteomes" id="UP000233293">
    <property type="component" value="Unassembled WGS sequence"/>
</dbReference>
<dbReference type="InterPro" id="IPR000249">
    <property type="entry name" value="BMC_dom"/>
</dbReference>
<gene>
    <name evidence="4" type="ORF">CWS72_13345</name>
</gene>
<dbReference type="AlphaFoldDB" id="A0A2N3PUM1"/>
<evidence type="ECO:0000259" key="3">
    <source>
        <dbReference type="PROSITE" id="PS51931"/>
    </source>
</evidence>
<dbReference type="CDD" id="cd07051">
    <property type="entry name" value="BMC_like_1_repeat1"/>
    <property type="match status" value="1"/>
</dbReference>
<evidence type="ECO:0000256" key="1">
    <source>
        <dbReference type="ARBA" id="ARBA00024322"/>
    </source>
</evidence>
<organism evidence="4 5">
    <name type="scientific">Telmatospirillum siberiense</name>
    <dbReference type="NCBI Taxonomy" id="382514"/>
    <lineage>
        <taxon>Bacteria</taxon>
        <taxon>Pseudomonadati</taxon>
        <taxon>Pseudomonadota</taxon>
        <taxon>Alphaproteobacteria</taxon>
        <taxon>Rhodospirillales</taxon>
        <taxon>Rhodospirillaceae</taxon>
        <taxon>Telmatospirillum</taxon>
    </lineage>
</organism>
<dbReference type="SMART" id="SM00877">
    <property type="entry name" value="BMC"/>
    <property type="match status" value="2"/>
</dbReference>
<sequence>MVELRTFAYIDRLQPQFAGYLGTNMRGYLPVVGMAATFIEIAPGMMINQVADAACKAAFVQPGFMIVERSFGILEFHSKAQADVQYAGEAALKRLGTAFEEKIRPKVLASDIIHKVNDYHAQVINVNRLASLLIAGQDLYIMEVVPAAYIVLAANEAEKSAQITLVDVRVFGAVGRLYLSGRESDVERAAKAAETAIANVVGREE</sequence>
<accession>A0A2N3PUM1</accession>